<protein>
    <submittedName>
        <fullName evidence="1">Uncharacterized protein</fullName>
    </submittedName>
</protein>
<sequence>MELEKSCVDFVESLLDRDKDYFSDRNSTDTLWELFLAGIACKSELLLSHCYSAIDKNAAKFFTWLPLTEKDVSVVWLADIMRRDTLYCPEYLIYRSVIQFAEKECKRRCMETSAANCRKVLGPLFLLIRFPQMTVSEIRKGPREVRDPVCVLLVSASPILNFAWLLERYLD</sequence>
<dbReference type="AlphaFoldDB" id="A0A1D1VSX4"/>
<keyword evidence="2" id="KW-1185">Reference proteome</keyword>
<organism evidence="1 2">
    <name type="scientific">Ramazzottius varieornatus</name>
    <name type="common">Water bear</name>
    <name type="synonym">Tardigrade</name>
    <dbReference type="NCBI Taxonomy" id="947166"/>
    <lineage>
        <taxon>Eukaryota</taxon>
        <taxon>Metazoa</taxon>
        <taxon>Ecdysozoa</taxon>
        <taxon>Tardigrada</taxon>
        <taxon>Eutardigrada</taxon>
        <taxon>Parachela</taxon>
        <taxon>Hypsibioidea</taxon>
        <taxon>Ramazzottiidae</taxon>
        <taxon>Ramazzottius</taxon>
    </lineage>
</organism>
<dbReference type="OrthoDB" id="6335872at2759"/>
<dbReference type="PANTHER" id="PTHR45774">
    <property type="entry name" value="BTB/POZ DOMAIN-CONTAINING"/>
    <property type="match status" value="1"/>
</dbReference>
<evidence type="ECO:0000313" key="2">
    <source>
        <dbReference type="Proteomes" id="UP000186922"/>
    </source>
</evidence>
<evidence type="ECO:0000313" key="1">
    <source>
        <dbReference type="EMBL" id="GAV04071.1"/>
    </source>
</evidence>
<comment type="caution">
    <text evidence="1">The sequence shown here is derived from an EMBL/GenBank/DDBJ whole genome shotgun (WGS) entry which is preliminary data.</text>
</comment>
<dbReference type="PANTHER" id="PTHR45774:SF3">
    <property type="entry name" value="BTB (POZ) DOMAIN-CONTAINING 2B-RELATED"/>
    <property type="match status" value="1"/>
</dbReference>
<gene>
    <name evidence="1" type="primary">RvY_14408</name>
    <name evidence="1" type="synonym">RvY_14408.1</name>
    <name evidence="1" type="ORF">RvY_14408-1</name>
</gene>
<accession>A0A1D1VSX4</accession>
<dbReference type="Proteomes" id="UP000186922">
    <property type="component" value="Unassembled WGS sequence"/>
</dbReference>
<dbReference type="STRING" id="947166.A0A1D1VSX4"/>
<name>A0A1D1VSX4_RAMVA</name>
<reference evidence="1 2" key="1">
    <citation type="journal article" date="2016" name="Nat. Commun.">
        <title>Extremotolerant tardigrade genome and improved radiotolerance of human cultured cells by tardigrade-unique protein.</title>
        <authorList>
            <person name="Hashimoto T."/>
            <person name="Horikawa D.D."/>
            <person name="Saito Y."/>
            <person name="Kuwahara H."/>
            <person name="Kozuka-Hata H."/>
            <person name="Shin-I T."/>
            <person name="Minakuchi Y."/>
            <person name="Ohishi K."/>
            <person name="Motoyama A."/>
            <person name="Aizu T."/>
            <person name="Enomoto A."/>
            <person name="Kondo K."/>
            <person name="Tanaka S."/>
            <person name="Hara Y."/>
            <person name="Koshikawa S."/>
            <person name="Sagara H."/>
            <person name="Miura T."/>
            <person name="Yokobori S."/>
            <person name="Miyagawa K."/>
            <person name="Suzuki Y."/>
            <person name="Kubo T."/>
            <person name="Oyama M."/>
            <person name="Kohara Y."/>
            <person name="Fujiyama A."/>
            <person name="Arakawa K."/>
            <person name="Katayama T."/>
            <person name="Toyoda A."/>
            <person name="Kunieda T."/>
        </authorList>
    </citation>
    <scope>NUCLEOTIDE SEQUENCE [LARGE SCALE GENOMIC DNA]</scope>
    <source>
        <strain evidence="1 2">YOKOZUNA-1</strain>
    </source>
</reference>
<proteinExistence type="predicted"/>
<dbReference type="EMBL" id="BDGG01000010">
    <property type="protein sequence ID" value="GAV04071.1"/>
    <property type="molecule type" value="Genomic_DNA"/>
</dbReference>